<dbReference type="EMBL" id="JAPNTZ010000001">
    <property type="protein sequence ID" value="MCY1136835.1"/>
    <property type="molecule type" value="Genomic_DNA"/>
</dbReference>
<dbReference type="Gene3D" id="1.10.1200.10">
    <property type="entry name" value="ACP-like"/>
    <property type="match status" value="1"/>
</dbReference>
<keyword evidence="2" id="KW-0596">Phosphopantetheine</keyword>
<feature type="domain" description="Carrier" evidence="6">
    <location>
        <begin position="844"/>
        <end position="918"/>
    </location>
</feature>
<protein>
    <submittedName>
        <fullName evidence="7">Amino acid adenylation domain-containing protein</fullName>
    </submittedName>
</protein>
<dbReference type="RefSeq" id="WP_267560614.1">
    <property type="nucleotide sequence ID" value="NZ_JAPNTZ010000001.1"/>
</dbReference>
<dbReference type="SUPFAM" id="SSF53335">
    <property type="entry name" value="S-adenosyl-L-methionine-dependent methyltransferases"/>
    <property type="match status" value="1"/>
</dbReference>
<proteinExistence type="predicted"/>
<dbReference type="NCBIfam" id="TIGR01720">
    <property type="entry name" value="NRPS-para261"/>
    <property type="match status" value="1"/>
</dbReference>
<dbReference type="Proteomes" id="UP001151002">
    <property type="component" value="Unassembled WGS sequence"/>
</dbReference>
<dbReference type="Pfam" id="PF00550">
    <property type="entry name" value="PP-binding"/>
    <property type="match status" value="1"/>
</dbReference>
<dbReference type="InterPro" id="IPR013216">
    <property type="entry name" value="Methyltransf_11"/>
</dbReference>
<dbReference type="InterPro" id="IPR029063">
    <property type="entry name" value="SAM-dependent_MTases_sf"/>
</dbReference>
<dbReference type="Gene3D" id="3.30.559.10">
    <property type="entry name" value="Chloramphenicol acetyltransferase-like domain"/>
    <property type="match status" value="1"/>
</dbReference>
<keyword evidence="4" id="KW-0677">Repeat</keyword>
<dbReference type="InterPro" id="IPR009081">
    <property type="entry name" value="PP-bd_ACP"/>
</dbReference>
<evidence type="ECO:0000256" key="4">
    <source>
        <dbReference type="ARBA" id="ARBA00022737"/>
    </source>
</evidence>
<dbReference type="InterPro" id="IPR045851">
    <property type="entry name" value="AMP-bd_C_sf"/>
</dbReference>
<dbReference type="PANTHER" id="PTHR45527">
    <property type="entry name" value="NONRIBOSOMAL PEPTIDE SYNTHETASE"/>
    <property type="match status" value="1"/>
</dbReference>
<keyword evidence="3" id="KW-0597">Phosphoprotein</keyword>
<dbReference type="Pfam" id="PF00501">
    <property type="entry name" value="AMP-binding"/>
    <property type="match status" value="1"/>
</dbReference>
<evidence type="ECO:0000313" key="8">
    <source>
        <dbReference type="Proteomes" id="UP001151002"/>
    </source>
</evidence>
<accession>A0ABT4ARG5</accession>
<dbReference type="SMART" id="SM00823">
    <property type="entry name" value="PKS_PP"/>
    <property type="match status" value="1"/>
</dbReference>
<sequence length="1387" mass="148969">MLQILGEHTSGGPLTVAPATFPDVFATVVRRDPDAVAVVFEDTEVSYAELDARANRLAHALQARGVGPDKVVGLAVPRSVDMIVAELAVMKAGGAYLPLDPADPAERLAYLVGDAKPVCMVTTPELEDRLPAGPRLLIGEATSYPASEPERPGLKVENAAYVIYTSGSTGRPKGVLLTHTGVAKLMSTGYERFGMTPDIRVLHFASPSFDVAFFDLCLALLSGGRLVIVPAERRVAGTALTEYAMKHRTNFMILPPALLAALPAECELPPGILLAGTERVSPELVARWARGRRMFNAYGPTEATVNSTLGECDPDRAEGSSVPIGRPDPATEAYILDGELRPVGPGVTGELYLAGPGLARCYVNRPDLTAERFLADPFGPAGGRMYRTGDLASRREDGRIDFLGRVDDQVKVRGYRIELGEIESVLARHPGVGQVAVVVRDQRLAAYVVPATDAAPEEKAETQVAEWKELHELLYQAGRVERFDENFTGWNSSYDGSPIPLDEMRQWRDATVARIRELEPRRILEIGVGSGLLLSRLAPDVESYWGLDLSEEAIETLRGAVTDLPGVELRAQPAHDLSGVPEGFFDTVVINSVAQYFPSADYLAGVLRSAAAKLAPGGRVFVGDVRNLRLHRELLEGIHGPDGVEEAEKAEKELLLDPDFFTTRPEFPSAEVLVKRGSYDNELSRFRYDVVLSTVEAEPAPAERLGGPELLAERPQRLRVTGVPRRPGTVEEFHALAADHGYHVAVTYDGSSARGDLDVVFQLGGPPTGAYRPGGFPHANSPAAFTDPAALTKALRLHAESWLPAYMVPTGWVQLDALPVLTSGKLDRAALPAPDFAALATGTAARNAREQLLCDLFADVLGVPGVGIDDDFFALGGDSIVSIQLVLRARAAGLVCTSRQVFEHRTPAALAEIVTELDSKPREQPDDGVGDVPFTPILHWLDQTGGAFEAFSQSIVLTTPIGATAERLRSTLDLLADRHDLLRSRWMREERVLRVAPRGEHTDWLTVAAPGASVEAEEQAAAGRLDPFGGVMAQAVWFEAERKLLLVLHHSIVDGVSWRVLPADLATAWTSGALERTGTSFRRWALDLRSAAGDRAGEAPLWEGILSGPDPALSVRPLRPVDDLESVARHTVRLKTATTEPVITSVPAAFNAGINDVLLTALALAVAEWRDSDEPSVLIALEGHGREEQVVPGADLSATLGWFTTVFPVRLNPGDADRSEALAGGPAAGIALKRVKEQLRAIPDRGIGYGMLRYLTSSLAASAAPQISFNYLGRFTTTDGDWAPVAGHGILAGGFDLGMPVAPYTLEINAYVQDTAAGPELGVTWAYPRELISDESVARLAAGWFAALEALVAHARGPAAGGLTPSDLTLALSQDEIDEFESEWELS</sequence>
<dbReference type="InterPro" id="IPR010071">
    <property type="entry name" value="AA_adenyl_dom"/>
</dbReference>
<dbReference type="SUPFAM" id="SSF56801">
    <property type="entry name" value="Acetyl-CoA synthetase-like"/>
    <property type="match status" value="1"/>
</dbReference>
<name>A0ABT4ARG5_9ACTN</name>
<evidence type="ECO:0000256" key="1">
    <source>
        <dbReference type="ARBA" id="ARBA00001957"/>
    </source>
</evidence>
<dbReference type="PANTHER" id="PTHR45527:SF1">
    <property type="entry name" value="FATTY ACID SYNTHASE"/>
    <property type="match status" value="1"/>
</dbReference>
<dbReference type="Pfam" id="PF13193">
    <property type="entry name" value="AMP-binding_C"/>
    <property type="match status" value="1"/>
</dbReference>
<comment type="caution">
    <text evidence="7">The sequence shown here is derived from an EMBL/GenBank/DDBJ whole genome shotgun (WGS) entry which is preliminary data.</text>
</comment>
<dbReference type="InterPro" id="IPR025110">
    <property type="entry name" value="AMP-bd_C"/>
</dbReference>
<organism evidence="7 8">
    <name type="scientific">Paractinoplanes pyxinae</name>
    <dbReference type="NCBI Taxonomy" id="2997416"/>
    <lineage>
        <taxon>Bacteria</taxon>
        <taxon>Bacillati</taxon>
        <taxon>Actinomycetota</taxon>
        <taxon>Actinomycetes</taxon>
        <taxon>Micromonosporales</taxon>
        <taxon>Micromonosporaceae</taxon>
        <taxon>Paractinoplanes</taxon>
    </lineage>
</organism>
<evidence type="ECO:0000259" key="6">
    <source>
        <dbReference type="PROSITE" id="PS50075"/>
    </source>
</evidence>
<evidence type="ECO:0000313" key="7">
    <source>
        <dbReference type="EMBL" id="MCY1136835.1"/>
    </source>
</evidence>
<dbReference type="Gene3D" id="2.30.38.10">
    <property type="entry name" value="Luciferase, Domain 3"/>
    <property type="match status" value="1"/>
</dbReference>
<evidence type="ECO:0000256" key="2">
    <source>
        <dbReference type="ARBA" id="ARBA00022450"/>
    </source>
</evidence>
<dbReference type="NCBIfam" id="TIGR01733">
    <property type="entry name" value="AA-adenyl-dom"/>
    <property type="match status" value="1"/>
</dbReference>
<dbReference type="Gene3D" id="3.40.50.150">
    <property type="entry name" value="Vaccinia Virus protein VP39"/>
    <property type="match status" value="1"/>
</dbReference>
<dbReference type="Pfam" id="PF08241">
    <property type="entry name" value="Methyltransf_11"/>
    <property type="match status" value="1"/>
</dbReference>
<gene>
    <name evidence="7" type="ORF">OWR29_02415</name>
</gene>
<dbReference type="InterPro" id="IPR010060">
    <property type="entry name" value="NRPS_synth"/>
</dbReference>
<dbReference type="InterPro" id="IPR000873">
    <property type="entry name" value="AMP-dep_synth/lig_dom"/>
</dbReference>
<dbReference type="PROSITE" id="PS50075">
    <property type="entry name" value="CARRIER"/>
    <property type="match status" value="1"/>
</dbReference>
<dbReference type="InterPro" id="IPR020806">
    <property type="entry name" value="PKS_PP-bd"/>
</dbReference>
<dbReference type="Gene3D" id="3.30.559.30">
    <property type="entry name" value="Nonribosomal peptide synthetase, condensation domain"/>
    <property type="match status" value="1"/>
</dbReference>
<dbReference type="Pfam" id="PF00668">
    <property type="entry name" value="Condensation"/>
    <property type="match status" value="1"/>
</dbReference>
<evidence type="ECO:0000256" key="5">
    <source>
        <dbReference type="ARBA" id="ARBA00023194"/>
    </source>
</evidence>
<dbReference type="InterPro" id="IPR036736">
    <property type="entry name" value="ACP-like_sf"/>
</dbReference>
<dbReference type="Gene3D" id="3.30.300.30">
    <property type="match status" value="2"/>
</dbReference>
<comment type="cofactor">
    <cofactor evidence="1">
        <name>pantetheine 4'-phosphate</name>
        <dbReference type="ChEBI" id="CHEBI:47942"/>
    </cofactor>
</comment>
<dbReference type="CDD" id="cd02440">
    <property type="entry name" value="AdoMet_MTases"/>
    <property type="match status" value="1"/>
</dbReference>
<dbReference type="PROSITE" id="PS00455">
    <property type="entry name" value="AMP_BINDING"/>
    <property type="match status" value="1"/>
</dbReference>
<dbReference type="Gene3D" id="3.40.50.980">
    <property type="match status" value="2"/>
</dbReference>
<keyword evidence="8" id="KW-1185">Reference proteome</keyword>
<dbReference type="InterPro" id="IPR023213">
    <property type="entry name" value="CAT-like_dom_sf"/>
</dbReference>
<evidence type="ECO:0000256" key="3">
    <source>
        <dbReference type="ARBA" id="ARBA00022553"/>
    </source>
</evidence>
<dbReference type="InterPro" id="IPR001242">
    <property type="entry name" value="Condensation_dom"/>
</dbReference>
<keyword evidence="5" id="KW-0045">Antibiotic biosynthesis</keyword>
<reference evidence="7" key="1">
    <citation type="submission" date="2022-11" db="EMBL/GenBank/DDBJ databases">
        <authorList>
            <person name="Somphong A."/>
            <person name="Phongsopitanun W."/>
        </authorList>
    </citation>
    <scope>NUCLEOTIDE SEQUENCE</scope>
    <source>
        <strain evidence="7">Pm04-4</strain>
    </source>
</reference>
<dbReference type="InterPro" id="IPR020845">
    <property type="entry name" value="AMP-binding_CS"/>
</dbReference>
<dbReference type="SUPFAM" id="SSF47336">
    <property type="entry name" value="ACP-like"/>
    <property type="match status" value="1"/>
</dbReference>
<dbReference type="SUPFAM" id="SSF52777">
    <property type="entry name" value="CoA-dependent acyltransferases"/>
    <property type="match status" value="2"/>
</dbReference>